<dbReference type="NCBIfam" id="TIGR00231">
    <property type="entry name" value="small_GTP"/>
    <property type="match status" value="1"/>
</dbReference>
<dbReference type="GO" id="GO:0005737">
    <property type="term" value="C:cytoplasm"/>
    <property type="evidence" value="ECO:0007669"/>
    <property type="project" value="UniProtKB-SubCell"/>
</dbReference>
<evidence type="ECO:0000256" key="12">
    <source>
        <dbReference type="PIRSR" id="PIRSR006230-1"/>
    </source>
</evidence>
<evidence type="ECO:0000313" key="14">
    <source>
        <dbReference type="EMBL" id="TSJ67132.1"/>
    </source>
</evidence>
<dbReference type="NCBIfam" id="TIGR03596">
    <property type="entry name" value="GTPase_YlqF"/>
    <property type="match status" value="1"/>
</dbReference>
<evidence type="ECO:0000256" key="11">
    <source>
        <dbReference type="PIRNR" id="PIRNR006230"/>
    </source>
</evidence>
<dbReference type="Gene3D" id="1.10.1580.10">
    <property type="match status" value="1"/>
</dbReference>
<evidence type="ECO:0000256" key="2">
    <source>
        <dbReference type="ARBA" id="ARBA00014898"/>
    </source>
</evidence>
<evidence type="ECO:0000256" key="9">
    <source>
        <dbReference type="ARBA" id="ARBA00025021"/>
    </source>
</evidence>
<comment type="similarity">
    <text evidence="11">Belongs to the TRAFAC class YlqF/YawG GTPase family. MTG1 subfamily.</text>
</comment>
<dbReference type="Proteomes" id="UP000316425">
    <property type="component" value="Unassembled WGS sequence"/>
</dbReference>
<keyword evidence="5 11" id="KW-0547">Nucleotide-binding</keyword>
<evidence type="ECO:0000259" key="13">
    <source>
        <dbReference type="PROSITE" id="PS51721"/>
    </source>
</evidence>
<evidence type="ECO:0000256" key="10">
    <source>
        <dbReference type="ARBA" id="ARBA00025856"/>
    </source>
</evidence>
<dbReference type="SUPFAM" id="SSF52540">
    <property type="entry name" value="P-loop containing nucleoside triphosphate hydrolases"/>
    <property type="match status" value="1"/>
</dbReference>
<dbReference type="RefSeq" id="WP_144087721.1">
    <property type="nucleotide sequence ID" value="NZ_VMHE01000002.1"/>
</dbReference>
<evidence type="ECO:0000256" key="5">
    <source>
        <dbReference type="ARBA" id="ARBA00022741"/>
    </source>
</evidence>
<name>A0A556PRX6_9BACI</name>
<gene>
    <name evidence="14" type="primary">ylqF</name>
    <name evidence="14" type="ORF">FPQ13_02435</name>
</gene>
<dbReference type="CDD" id="cd01856">
    <property type="entry name" value="YlqF"/>
    <property type="match status" value="1"/>
</dbReference>
<keyword evidence="15" id="KW-1185">Reference proteome</keyword>
<dbReference type="PIRSF" id="PIRSF006230">
    <property type="entry name" value="MG442"/>
    <property type="match status" value="1"/>
</dbReference>
<dbReference type="GO" id="GO:0005525">
    <property type="term" value="F:GTP binding"/>
    <property type="evidence" value="ECO:0007669"/>
    <property type="project" value="UniProtKB-KW"/>
</dbReference>
<dbReference type="InterPro" id="IPR005225">
    <property type="entry name" value="Small_GTP-bd"/>
</dbReference>
<protein>
    <recommendedName>
        <fullName evidence="2 11">Ribosome biogenesis GTPase A</fullName>
    </recommendedName>
</protein>
<organism evidence="14 15">
    <name type="scientific">Allobacillus salarius</name>
    <dbReference type="NCBI Taxonomy" id="1955272"/>
    <lineage>
        <taxon>Bacteria</taxon>
        <taxon>Bacillati</taxon>
        <taxon>Bacillota</taxon>
        <taxon>Bacilli</taxon>
        <taxon>Bacillales</taxon>
        <taxon>Bacillaceae</taxon>
        <taxon>Allobacillus</taxon>
    </lineage>
</organism>
<dbReference type="GO" id="GO:0006412">
    <property type="term" value="P:translation"/>
    <property type="evidence" value="ECO:0007669"/>
    <property type="project" value="TreeGrafter"/>
</dbReference>
<sequence>MQIQWYPGHMAKAKREVQEKLKLVDFVIELVDARTPISSQNPMLQEILGEKQKLVVLMKNDLADPKLTEQWVHHFEEEGNIALSVDVNQKKDIEQLIHKAKDLGQEVNDKRASKGVAPRAIRAMIIGIPNVGKSTLINRLANKKRAEVGDKPGVTKKQQWIKIRGEFELLDTPGILWPKFEEEEVGYKLAATGSIKDTILHLDEVVVFLLKFLKEHYPTLLEERYGLDLSEEDVVTWFDVIGKKRGCLQAGGVVDYEKTSDVILRDFRSGKLGRITMDRLHV</sequence>
<comment type="subcellular location">
    <subcellularLocation>
        <location evidence="1 11">Cytoplasm</location>
    </subcellularLocation>
</comment>
<evidence type="ECO:0000256" key="8">
    <source>
        <dbReference type="ARBA" id="ARBA00023134"/>
    </source>
</evidence>
<feature type="binding site" evidence="12">
    <location>
        <begin position="130"/>
        <end position="135"/>
    </location>
    <ligand>
        <name>GTP</name>
        <dbReference type="ChEBI" id="CHEBI:37565"/>
    </ligand>
</feature>
<evidence type="ECO:0000256" key="6">
    <source>
        <dbReference type="ARBA" id="ARBA00022801"/>
    </source>
</evidence>
<comment type="function">
    <text evidence="11">Required for a late step of 50S ribosomal subunit assembly. Has GTPase activity.</text>
</comment>
<dbReference type="InterPro" id="IPR027417">
    <property type="entry name" value="P-loop_NTPase"/>
</dbReference>
<dbReference type="Pfam" id="PF01926">
    <property type="entry name" value="MMR_HSR1"/>
    <property type="match status" value="1"/>
</dbReference>
<evidence type="ECO:0000256" key="1">
    <source>
        <dbReference type="ARBA" id="ARBA00004496"/>
    </source>
</evidence>
<feature type="binding site" evidence="12">
    <location>
        <position position="174"/>
    </location>
    <ligand>
        <name>GTP</name>
        <dbReference type="ChEBI" id="CHEBI:37565"/>
    </ligand>
</feature>
<dbReference type="PANTHER" id="PTHR45782:SF4">
    <property type="entry name" value="MITOCHONDRIAL RIBOSOME-ASSOCIATED GTPASE 1"/>
    <property type="match status" value="1"/>
</dbReference>
<comment type="subunit">
    <text evidence="10">Interacts with ctc. Interacts with the immature 50S ribosome subunit. 2 molecules of rbgA bind to one 50S subunit.</text>
</comment>
<keyword evidence="3 11" id="KW-0963">Cytoplasm</keyword>
<dbReference type="InterPro" id="IPR023179">
    <property type="entry name" value="GTP-bd_ortho_bundle_sf"/>
</dbReference>
<keyword evidence="7" id="KW-0694">RNA-binding</keyword>
<dbReference type="PROSITE" id="PS51721">
    <property type="entry name" value="G_CP"/>
    <property type="match status" value="1"/>
</dbReference>
<reference evidence="14 15" key="1">
    <citation type="submission" date="2019-07" db="EMBL/GenBank/DDBJ databases">
        <title>Allobacillus sp. nov. SKP isolated from shrimp paste of Euphausiacea.</title>
        <authorList>
            <person name="Kanchanasin P."/>
            <person name="Tanasupawat S."/>
            <person name="Shi W."/>
            <person name="Wu L."/>
            <person name="Ma J."/>
        </authorList>
    </citation>
    <scope>NUCLEOTIDE SEQUENCE [LARGE SCALE GENOMIC DNA]</scope>
    <source>
        <strain evidence="14 15">SKP4-8</strain>
    </source>
</reference>
<comment type="caution">
    <text evidence="14">The sequence shown here is derived from an EMBL/GenBank/DDBJ whole genome shotgun (WGS) entry which is preliminary data.</text>
</comment>
<dbReference type="AlphaFoldDB" id="A0A556PRX6"/>
<keyword evidence="4" id="KW-0690">Ribosome biogenesis</keyword>
<dbReference type="FunFam" id="1.10.1580.10:FF:000003">
    <property type="entry name" value="Ribosome biogenesis GTPase A"/>
    <property type="match status" value="1"/>
</dbReference>
<feature type="domain" description="CP-type G" evidence="13">
    <location>
        <begin position="14"/>
        <end position="178"/>
    </location>
</feature>
<dbReference type="GO" id="GO:0003723">
    <property type="term" value="F:RNA binding"/>
    <property type="evidence" value="ECO:0007669"/>
    <property type="project" value="UniProtKB-KW"/>
</dbReference>
<dbReference type="FunFam" id="3.40.50.300:FF:000590">
    <property type="entry name" value="Ribosome biogenesis GTPase A"/>
    <property type="match status" value="1"/>
</dbReference>
<dbReference type="GO" id="GO:0003924">
    <property type="term" value="F:GTPase activity"/>
    <property type="evidence" value="ECO:0007669"/>
    <property type="project" value="TreeGrafter"/>
</dbReference>
<evidence type="ECO:0000256" key="7">
    <source>
        <dbReference type="ARBA" id="ARBA00022884"/>
    </source>
</evidence>
<dbReference type="OrthoDB" id="9779790at2"/>
<proteinExistence type="inferred from homology"/>
<keyword evidence="8 11" id="KW-0342">GTP-binding</keyword>
<evidence type="ECO:0000256" key="4">
    <source>
        <dbReference type="ARBA" id="ARBA00022517"/>
    </source>
</evidence>
<dbReference type="PRINTS" id="PR00326">
    <property type="entry name" value="GTP1OBG"/>
</dbReference>
<dbReference type="EMBL" id="VMHE01000002">
    <property type="protein sequence ID" value="TSJ67132.1"/>
    <property type="molecule type" value="Genomic_DNA"/>
</dbReference>
<dbReference type="InterPro" id="IPR006073">
    <property type="entry name" value="GTP-bd"/>
</dbReference>
<evidence type="ECO:0000256" key="3">
    <source>
        <dbReference type="ARBA" id="ARBA00022490"/>
    </source>
</evidence>
<dbReference type="Gene3D" id="3.40.50.300">
    <property type="entry name" value="P-loop containing nucleotide triphosphate hydrolases"/>
    <property type="match status" value="1"/>
</dbReference>
<accession>A0A556PRX6</accession>
<keyword evidence="6" id="KW-0378">Hydrolase</keyword>
<dbReference type="GO" id="GO:0042254">
    <property type="term" value="P:ribosome biogenesis"/>
    <property type="evidence" value="ECO:0007669"/>
    <property type="project" value="UniProtKB-KW"/>
</dbReference>
<dbReference type="PANTHER" id="PTHR45782">
    <property type="entry name" value="MITOCHONDRIAL RIBOSOME-ASSOCIATED GTPASE 1"/>
    <property type="match status" value="1"/>
</dbReference>
<dbReference type="InterPro" id="IPR030378">
    <property type="entry name" value="G_CP_dom"/>
</dbReference>
<evidence type="ECO:0000313" key="15">
    <source>
        <dbReference type="Proteomes" id="UP000316425"/>
    </source>
</evidence>
<dbReference type="InterPro" id="IPR019991">
    <property type="entry name" value="GTP-bd_ribosome_bgen"/>
</dbReference>
<dbReference type="InterPro" id="IPR016478">
    <property type="entry name" value="GTPase_MTG1"/>
</dbReference>
<comment type="function">
    <text evidence="9">Essential protein that is required for a late step of 50S ribosomal subunit assembly. Has GTPase activity that is stimulated by interaction with the immature 50S ribosome subunit. Binds to the 23S rRNA. Required for the association of ribosomal proteins rplP and rpmA with the large subunit.</text>
</comment>